<protein>
    <recommendedName>
        <fullName evidence="2">Fungal lipase-type domain-containing protein</fullName>
    </recommendedName>
</protein>
<dbReference type="PANTHER" id="PTHR46023:SF6">
    <property type="entry name" value="LIPASE CLASS 3 FAMILY PROTEIN"/>
    <property type="match status" value="1"/>
</dbReference>
<feature type="compositionally biased region" description="Low complexity" evidence="1">
    <location>
        <begin position="175"/>
        <end position="193"/>
    </location>
</feature>
<dbReference type="EMBL" id="GDKF01004486">
    <property type="protein sequence ID" value="JAT74136.1"/>
    <property type="molecule type" value="Transcribed_RNA"/>
</dbReference>
<feature type="region of interest" description="Disordered" evidence="1">
    <location>
        <begin position="1"/>
        <end position="39"/>
    </location>
</feature>
<dbReference type="Pfam" id="PF01764">
    <property type="entry name" value="Lipase_3"/>
    <property type="match status" value="1"/>
</dbReference>
<dbReference type="Gene3D" id="3.40.50.1820">
    <property type="entry name" value="alpha/beta hydrolase"/>
    <property type="match status" value="1"/>
</dbReference>
<evidence type="ECO:0000259" key="2">
    <source>
        <dbReference type="Pfam" id="PF01764"/>
    </source>
</evidence>
<dbReference type="AlphaFoldDB" id="A0A1D2A4H6"/>
<feature type="region of interest" description="Disordered" evidence="1">
    <location>
        <begin position="175"/>
        <end position="217"/>
    </location>
</feature>
<organism evidence="3">
    <name type="scientific">Auxenochlorella protothecoides</name>
    <name type="common">Green microalga</name>
    <name type="synonym">Chlorella protothecoides</name>
    <dbReference type="NCBI Taxonomy" id="3075"/>
    <lineage>
        <taxon>Eukaryota</taxon>
        <taxon>Viridiplantae</taxon>
        <taxon>Chlorophyta</taxon>
        <taxon>core chlorophytes</taxon>
        <taxon>Trebouxiophyceae</taxon>
        <taxon>Chlorellales</taxon>
        <taxon>Chlorellaceae</taxon>
        <taxon>Auxenochlorella</taxon>
    </lineage>
</organism>
<feature type="domain" description="Fungal lipase-type" evidence="2">
    <location>
        <begin position="386"/>
        <end position="518"/>
    </location>
</feature>
<dbReference type="SUPFAM" id="SSF53474">
    <property type="entry name" value="alpha/beta-Hydrolases"/>
    <property type="match status" value="1"/>
</dbReference>
<gene>
    <name evidence="3" type="ORF">g.52601</name>
</gene>
<proteinExistence type="predicted"/>
<evidence type="ECO:0000313" key="3">
    <source>
        <dbReference type="EMBL" id="JAT74136.1"/>
    </source>
</evidence>
<dbReference type="InterPro" id="IPR029058">
    <property type="entry name" value="AB_hydrolase_fold"/>
</dbReference>
<evidence type="ECO:0000256" key="1">
    <source>
        <dbReference type="SAM" id="MobiDB-lite"/>
    </source>
</evidence>
<feature type="compositionally biased region" description="Basic and acidic residues" evidence="1">
    <location>
        <begin position="554"/>
        <end position="571"/>
    </location>
</feature>
<feature type="non-terminal residue" evidence="3">
    <location>
        <position position="587"/>
    </location>
</feature>
<dbReference type="PANTHER" id="PTHR46023">
    <property type="entry name" value="LIPASE CLASS 3 PROTEIN-LIKE"/>
    <property type="match status" value="1"/>
</dbReference>
<feature type="region of interest" description="Disordered" evidence="1">
    <location>
        <begin position="548"/>
        <end position="587"/>
    </location>
</feature>
<feature type="compositionally biased region" description="Basic and acidic residues" evidence="1">
    <location>
        <begin position="207"/>
        <end position="217"/>
    </location>
</feature>
<sequence length="587" mass="63236">MPQALATPLPSCRPLPTRHTSPPSLTRLRQPVRPRGGSFHHKSAQALQALPFLSTVTLVLGGSPFPAAKETMEQVSELYQNERFFGIIWKGPVAALDRAEWTDGTGEGIAVTKPPTEQPQAWEVVVTPGTDPEGWQYGTVFKHLEYKRPGGRSTPRFGDVVRRRLWRRRPEAAEAADAASLGSSSGSGESVDGTSQDPGAAPIPPRSDSRRRAQEDAAQRRAIKGFLKMVYDLLERRRWWSLAPWDPSALYQVYQKHQQVYATLQVQAYERRLFTAEDEAPLSALQSEGGRTLLQDLLCAGMHSRAAYGYAMAAGHISTVTGYIKLKTLAPFTFDAVGGVSVEANNDSVAELTGIDPGDILLAEWSNSTYRPCHYVAVDRANRCLVLSIRGSLEVGDLLSDMAAHPMEASLGGRSGWVHEGIFSAATYIHCTTGETLERAAEQFPGWPLLITGHSLGGGVAALLTLLIHEAGVPRGMGAVGCVTIGTAAVMSRPLADACRPHVTSVILAADIIPHLSYASVETLLLELNQSSLLPRAAKGLGKKLSSVLGLGKDSGDTKVSEAVAKRRSEGKTQAQGEWKSVRRATG</sequence>
<dbReference type="GO" id="GO:0006629">
    <property type="term" value="P:lipid metabolic process"/>
    <property type="evidence" value="ECO:0007669"/>
    <property type="project" value="InterPro"/>
</dbReference>
<dbReference type="CDD" id="cd00519">
    <property type="entry name" value="Lipase_3"/>
    <property type="match status" value="1"/>
</dbReference>
<accession>A0A1D2A4H6</accession>
<reference evidence="3" key="1">
    <citation type="submission" date="2015-08" db="EMBL/GenBank/DDBJ databases">
        <authorList>
            <person name="Babu N.S."/>
            <person name="Beckwith C.J."/>
            <person name="Beseler K.G."/>
            <person name="Brison A."/>
            <person name="Carone J.V."/>
            <person name="Caskin T.P."/>
            <person name="Diamond M."/>
            <person name="Durham M.E."/>
            <person name="Foxe J.M."/>
            <person name="Go M."/>
            <person name="Henderson B.A."/>
            <person name="Jones I.B."/>
            <person name="McGettigan J.A."/>
            <person name="Micheletti S.J."/>
            <person name="Nasrallah M.E."/>
            <person name="Ortiz D."/>
            <person name="Piller C.R."/>
            <person name="Privatt S.R."/>
            <person name="Schneider S.L."/>
            <person name="Sharp S."/>
            <person name="Smith T.C."/>
            <person name="Stanton J.D."/>
            <person name="Ullery H.E."/>
            <person name="Wilson R.J."/>
            <person name="Serrano M.G."/>
            <person name="Buck G."/>
            <person name="Lee V."/>
            <person name="Wang Y."/>
            <person name="Carvalho R."/>
            <person name="Voegtly L."/>
            <person name="Shi R."/>
            <person name="Duckworth R."/>
            <person name="Johnson A."/>
            <person name="Loviza R."/>
            <person name="Walstead R."/>
            <person name="Shah Z."/>
            <person name="Kiflezghi M."/>
            <person name="Wade K."/>
            <person name="Ball S.L."/>
            <person name="Bradley K.W."/>
            <person name="Asai D.J."/>
            <person name="Bowman C.A."/>
            <person name="Russell D.A."/>
            <person name="Pope W.H."/>
            <person name="Jacobs-Sera D."/>
            <person name="Hendrix R.W."/>
            <person name="Hatfull G.F."/>
        </authorList>
    </citation>
    <scope>NUCLEOTIDE SEQUENCE</scope>
</reference>
<dbReference type="InterPro" id="IPR002921">
    <property type="entry name" value="Fungal_lipase-type"/>
</dbReference>
<name>A0A1D2A4H6_AUXPR</name>